<name>T0YPZ2_9ZZZZ</name>
<keyword evidence="3" id="KW-0687">Ribonucleoprotein</keyword>
<dbReference type="GO" id="GO:0005840">
    <property type="term" value="C:ribosome"/>
    <property type="evidence" value="ECO:0007669"/>
    <property type="project" value="UniProtKB-KW"/>
</dbReference>
<evidence type="ECO:0000256" key="1">
    <source>
        <dbReference type="ARBA" id="ARBA00006471"/>
    </source>
</evidence>
<dbReference type="SUPFAM" id="SSF56047">
    <property type="entry name" value="Ribosomal protein S8"/>
    <property type="match status" value="1"/>
</dbReference>
<dbReference type="InterPro" id="IPR000630">
    <property type="entry name" value="Ribosomal_uS8"/>
</dbReference>
<comment type="similarity">
    <text evidence="1">Belongs to the universal ribosomal protein uS8 family.</text>
</comment>
<evidence type="ECO:0000313" key="4">
    <source>
        <dbReference type="EMBL" id="EQD37616.1"/>
    </source>
</evidence>
<reference evidence="4" key="2">
    <citation type="journal article" date="2014" name="ISME J.">
        <title>Microbial stratification in low pH oxic and suboxic macroscopic growths along an acid mine drainage.</title>
        <authorList>
            <person name="Mendez-Garcia C."/>
            <person name="Mesa V."/>
            <person name="Sprenger R.R."/>
            <person name="Richter M."/>
            <person name="Diez M.S."/>
            <person name="Solano J."/>
            <person name="Bargiela R."/>
            <person name="Golyshina O.V."/>
            <person name="Manteca A."/>
            <person name="Ramos J.L."/>
            <person name="Gallego J.R."/>
            <person name="Llorente I."/>
            <person name="Martins Dos Santos V.A."/>
            <person name="Jensen O.N."/>
            <person name="Pelaez A.I."/>
            <person name="Sanchez J."/>
            <person name="Ferrer M."/>
        </authorList>
    </citation>
    <scope>NUCLEOTIDE SEQUENCE</scope>
</reference>
<accession>T0YPZ2</accession>
<sequence>MRQDLLNDALVTLRNADDRGKETVTIAPVSRLVGNVLGILKENGFVKEFTYVENGRGGSYEVSLSRRINACGVVRPRAALSVSDLERYESRFLPAQDFGLLILTTNQGILSHAKARELGLGGKVLAYVY</sequence>
<comment type="caution">
    <text evidence="4">The sequence shown here is derived from an EMBL/GenBank/DDBJ whole genome shotgun (WGS) entry which is preliminary data.</text>
</comment>
<reference evidence="4" key="1">
    <citation type="submission" date="2013-08" db="EMBL/GenBank/DDBJ databases">
        <authorList>
            <person name="Mendez C."/>
            <person name="Richter M."/>
            <person name="Ferrer M."/>
            <person name="Sanchez J."/>
        </authorList>
    </citation>
    <scope>NUCLEOTIDE SEQUENCE</scope>
</reference>
<proteinExistence type="inferred from homology"/>
<evidence type="ECO:0000256" key="3">
    <source>
        <dbReference type="ARBA" id="ARBA00023274"/>
    </source>
</evidence>
<dbReference type="Pfam" id="PF00410">
    <property type="entry name" value="Ribosomal_S8"/>
    <property type="match status" value="1"/>
</dbReference>
<evidence type="ECO:0000256" key="2">
    <source>
        <dbReference type="ARBA" id="ARBA00022980"/>
    </source>
</evidence>
<dbReference type="PROSITE" id="PS00053">
    <property type="entry name" value="RIBOSOMAL_S8"/>
    <property type="match status" value="1"/>
</dbReference>
<gene>
    <name evidence="4" type="ORF">B1B_16067</name>
</gene>
<dbReference type="InterPro" id="IPR035987">
    <property type="entry name" value="Ribosomal_uS8_sf"/>
</dbReference>
<dbReference type="AlphaFoldDB" id="T0YPZ2"/>
<keyword evidence="2 4" id="KW-0689">Ribosomal protein</keyword>
<dbReference type="InterPro" id="IPR047863">
    <property type="entry name" value="Ribosomal_uS8_CS"/>
</dbReference>
<dbReference type="NCBIfam" id="NF003115">
    <property type="entry name" value="PRK04034.1"/>
    <property type="match status" value="1"/>
</dbReference>
<dbReference type="Gene3D" id="3.30.1490.10">
    <property type="match status" value="1"/>
</dbReference>
<dbReference type="GO" id="GO:1990904">
    <property type="term" value="C:ribonucleoprotein complex"/>
    <property type="evidence" value="ECO:0007669"/>
    <property type="project" value="UniProtKB-KW"/>
</dbReference>
<dbReference type="GO" id="GO:0006412">
    <property type="term" value="P:translation"/>
    <property type="evidence" value="ECO:0007669"/>
    <property type="project" value="InterPro"/>
</dbReference>
<dbReference type="EMBL" id="AUZY01010684">
    <property type="protein sequence ID" value="EQD37616.1"/>
    <property type="molecule type" value="Genomic_DNA"/>
</dbReference>
<protein>
    <submittedName>
        <fullName evidence="4">30S ribosomal protein S8P</fullName>
    </submittedName>
</protein>
<dbReference type="PANTHER" id="PTHR11758">
    <property type="entry name" value="40S RIBOSOMAL PROTEIN S15A"/>
    <property type="match status" value="1"/>
</dbReference>
<organism evidence="4">
    <name type="scientific">mine drainage metagenome</name>
    <dbReference type="NCBI Taxonomy" id="410659"/>
    <lineage>
        <taxon>unclassified sequences</taxon>
        <taxon>metagenomes</taxon>
        <taxon>ecological metagenomes</taxon>
    </lineage>
</organism>
<dbReference type="HAMAP" id="MF_01302_A">
    <property type="entry name" value="Ribosomal_uS8_A"/>
    <property type="match status" value="1"/>
</dbReference>
<dbReference type="Gene3D" id="3.30.1370.30">
    <property type="match status" value="1"/>
</dbReference>
<dbReference type="GO" id="GO:0003735">
    <property type="term" value="F:structural constituent of ribosome"/>
    <property type="evidence" value="ECO:0007669"/>
    <property type="project" value="InterPro"/>
</dbReference>